<evidence type="ECO:0000256" key="2">
    <source>
        <dbReference type="ARBA" id="ARBA00022694"/>
    </source>
</evidence>
<dbReference type="GO" id="GO:0032267">
    <property type="term" value="F:tRNA(Ile)-lysidine synthase activity"/>
    <property type="evidence" value="ECO:0007669"/>
    <property type="project" value="UniProtKB-EC"/>
</dbReference>
<dbReference type="InterPro" id="IPR014729">
    <property type="entry name" value="Rossmann-like_a/b/a_fold"/>
</dbReference>
<dbReference type="InterPro" id="IPR011063">
    <property type="entry name" value="TilS/TtcA_N"/>
</dbReference>
<organism evidence="9 10">
    <name type="scientific">Novosphingobium organovorum</name>
    <dbReference type="NCBI Taxonomy" id="2930092"/>
    <lineage>
        <taxon>Bacteria</taxon>
        <taxon>Pseudomonadati</taxon>
        <taxon>Pseudomonadota</taxon>
        <taxon>Alphaproteobacteria</taxon>
        <taxon>Sphingomonadales</taxon>
        <taxon>Sphingomonadaceae</taxon>
        <taxon>Novosphingobium</taxon>
    </lineage>
</organism>
<comment type="subcellular location">
    <subcellularLocation>
        <location evidence="6">Cytoplasm</location>
    </subcellularLocation>
</comment>
<keyword evidence="6" id="KW-0963">Cytoplasm</keyword>
<feature type="region of interest" description="Disordered" evidence="7">
    <location>
        <begin position="1"/>
        <end position="20"/>
    </location>
</feature>
<evidence type="ECO:0000259" key="8">
    <source>
        <dbReference type="Pfam" id="PF01171"/>
    </source>
</evidence>
<comment type="function">
    <text evidence="6">Ligates lysine onto the cytidine present at position 34 of the AUA codon-specific tRNA(Ile) that contains the anticodon CAU, in an ATP-dependent manner. Cytidine is converted to lysidine, thus changing the amino acid specificity of the tRNA from methionine to isoleucine.</text>
</comment>
<keyword evidence="3 6" id="KW-0547">Nucleotide-binding</keyword>
<feature type="domain" description="tRNA(Ile)-lysidine/2-thiocytidine synthase N-terminal" evidence="8">
    <location>
        <begin position="48"/>
        <end position="222"/>
    </location>
</feature>
<dbReference type="HAMAP" id="MF_01161">
    <property type="entry name" value="tRNA_Ile_lys_synt"/>
    <property type="match status" value="1"/>
</dbReference>
<evidence type="ECO:0000256" key="5">
    <source>
        <dbReference type="ARBA" id="ARBA00048539"/>
    </source>
</evidence>
<dbReference type="CDD" id="cd01992">
    <property type="entry name" value="TilS_N"/>
    <property type="match status" value="1"/>
</dbReference>
<keyword evidence="2 6" id="KW-0819">tRNA processing</keyword>
<proteinExistence type="inferred from homology"/>
<evidence type="ECO:0000256" key="1">
    <source>
        <dbReference type="ARBA" id="ARBA00022598"/>
    </source>
</evidence>
<dbReference type="Pfam" id="PF01171">
    <property type="entry name" value="ATP_bind_3"/>
    <property type="match status" value="1"/>
</dbReference>
<evidence type="ECO:0000313" key="10">
    <source>
        <dbReference type="Proteomes" id="UP001162881"/>
    </source>
</evidence>
<comment type="catalytic activity">
    <reaction evidence="5 6">
        <text>cytidine(34) in tRNA(Ile2) + L-lysine + ATP = lysidine(34) in tRNA(Ile2) + AMP + diphosphate + H(+)</text>
        <dbReference type="Rhea" id="RHEA:43744"/>
        <dbReference type="Rhea" id="RHEA-COMP:10625"/>
        <dbReference type="Rhea" id="RHEA-COMP:10670"/>
        <dbReference type="ChEBI" id="CHEBI:15378"/>
        <dbReference type="ChEBI" id="CHEBI:30616"/>
        <dbReference type="ChEBI" id="CHEBI:32551"/>
        <dbReference type="ChEBI" id="CHEBI:33019"/>
        <dbReference type="ChEBI" id="CHEBI:82748"/>
        <dbReference type="ChEBI" id="CHEBI:83665"/>
        <dbReference type="ChEBI" id="CHEBI:456215"/>
        <dbReference type="EC" id="6.3.4.19"/>
    </reaction>
</comment>
<comment type="caution">
    <text evidence="9">The sequence shown here is derived from an EMBL/GenBank/DDBJ whole genome shotgun (WGS) entry which is preliminary data.</text>
</comment>
<comment type="similarity">
    <text evidence="6">Belongs to the tRNA(Ile)-lysidine synthase family.</text>
</comment>
<keyword evidence="10" id="KW-1185">Reference proteome</keyword>
<accession>A0ABT0BCG7</accession>
<evidence type="ECO:0000256" key="7">
    <source>
        <dbReference type="SAM" id="MobiDB-lite"/>
    </source>
</evidence>
<evidence type="ECO:0000256" key="6">
    <source>
        <dbReference type="HAMAP-Rule" id="MF_01161"/>
    </source>
</evidence>
<dbReference type="EC" id="6.3.4.19" evidence="6"/>
<dbReference type="InterPro" id="IPR012795">
    <property type="entry name" value="tRNA_Ile_lys_synt_N"/>
</dbReference>
<dbReference type="NCBIfam" id="TIGR02432">
    <property type="entry name" value="lysidine_TilS_N"/>
    <property type="match status" value="1"/>
</dbReference>
<evidence type="ECO:0000256" key="3">
    <source>
        <dbReference type="ARBA" id="ARBA00022741"/>
    </source>
</evidence>
<keyword evidence="1 6" id="KW-0436">Ligase</keyword>
<dbReference type="PANTHER" id="PTHR43033:SF5">
    <property type="entry name" value="TRNA(ILE)-LYSIDINE SYNTHETASE"/>
    <property type="match status" value="1"/>
</dbReference>
<protein>
    <recommendedName>
        <fullName evidence="6">tRNA(Ile)-lysidine synthase</fullName>
        <ecNumber evidence="6">6.3.4.19</ecNumber>
    </recommendedName>
    <alternativeName>
        <fullName evidence="6">tRNA(Ile)-2-lysyl-cytidine synthase</fullName>
    </alternativeName>
    <alternativeName>
        <fullName evidence="6">tRNA(Ile)-lysidine synthetase</fullName>
    </alternativeName>
</protein>
<keyword evidence="4 6" id="KW-0067">ATP-binding</keyword>
<name>A0ABT0BCG7_9SPHN</name>
<evidence type="ECO:0000313" key="9">
    <source>
        <dbReference type="EMBL" id="MCJ2182766.1"/>
    </source>
</evidence>
<gene>
    <name evidence="6 9" type="primary">tilS</name>
    <name evidence="9" type="ORF">MTR62_08685</name>
</gene>
<dbReference type="Gene3D" id="3.40.50.620">
    <property type="entry name" value="HUPs"/>
    <property type="match status" value="1"/>
</dbReference>
<dbReference type="InterPro" id="IPR012094">
    <property type="entry name" value="tRNA_Ile_lys_synt"/>
</dbReference>
<reference evidence="9" key="1">
    <citation type="submission" date="2022-03" db="EMBL/GenBank/DDBJ databases">
        <title>Identification of a novel bacterium isolated from mangrove sediments.</title>
        <authorList>
            <person name="Pan X."/>
        </authorList>
    </citation>
    <scope>NUCLEOTIDE SEQUENCE</scope>
    <source>
        <strain evidence="9">B1949</strain>
    </source>
</reference>
<evidence type="ECO:0000256" key="4">
    <source>
        <dbReference type="ARBA" id="ARBA00022840"/>
    </source>
</evidence>
<dbReference type="Proteomes" id="UP001162881">
    <property type="component" value="Unassembled WGS sequence"/>
</dbReference>
<dbReference type="PANTHER" id="PTHR43033">
    <property type="entry name" value="TRNA(ILE)-LYSIDINE SYNTHASE-RELATED"/>
    <property type="match status" value="1"/>
</dbReference>
<sequence length="353" mass="37084">MPPRAMGSPATDPQGPLAGLDPQRVERLHADLAALWDWAIAEPGARLGIAVSGGPDSLALLLLAAAALPGRIEAATVDHGLRPESAREAADVAALCARIGVPHAVLAVAVPEGNVQAMARQARYAALAGWVEARDLAALASAHHADDQAETLLMRLNRASGVAGLAGARALGRVPETSIPLLRPLLGWRRAELAQVVEEAGVVAAQDPSNRDDHYDRVRLRKALAGADWLDVPAIAQSAANLADADAALDWMADLEWRSCIKKEPMGLRYRPQAPRAVALRVVARLVAELDGQEARGSAIARLFETLCAGRPASIGNLVVRPNAGGWSFARAPRRAVKAPAARRGLDTPSGED</sequence>
<dbReference type="SUPFAM" id="SSF52402">
    <property type="entry name" value="Adenine nucleotide alpha hydrolases-like"/>
    <property type="match status" value="1"/>
</dbReference>
<feature type="binding site" evidence="6">
    <location>
        <begin position="52"/>
        <end position="57"/>
    </location>
    <ligand>
        <name>ATP</name>
        <dbReference type="ChEBI" id="CHEBI:30616"/>
    </ligand>
</feature>
<comment type="domain">
    <text evidence="6">The N-terminal region contains the highly conserved SGGXDS motif, predicted to be a P-loop motif involved in ATP binding.</text>
</comment>
<dbReference type="EMBL" id="JALHLF010000025">
    <property type="protein sequence ID" value="MCJ2182766.1"/>
    <property type="molecule type" value="Genomic_DNA"/>
</dbReference>